<dbReference type="SMART" id="SM00885">
    <property type="entry name" value="D5_N"/>
    <property type="match status" value="1"/>
</dbReference>
<evidence type="ECO:0000256" key="3">
    <source>
        <dbReference type="ARBA" id="ARBA00022806"/>
    </source>
</evidence>
<dbReference type="GO" id="GO:0005524">
    <property type="term" value="F:ATP binding"/>
    <property type="evidence" value="ECO:0007669"/>
    <property type="project" value="UniProtKB-KW"/>
</dbReference>
<dbReference type="SUPFAM" id="SSF56747">
    <property type="entry name" value="Prim-pol domain"/>
    <property type="match status" value="1"/>
</dbReference>
<evidence type="ECO:0000256" key="2">
    <source>
        <dbReference type="ARBA" id="ARBA00022801"/>
    </source>
</evidence>
<dbReference type="InterPro" id="IPR014015">
    <property type="entry name" value="Helicase_SF3_DNA-vir"/>
</dbReference>
<dbReference type="PANTHER" id="PTHR35372">
    <property type="entry name" value="ATP BINDING PROTEIN-RELATED"/>
    <property type="match status" value="1"/>
</dbReference>
<comment type="caution">
    <text evidence="6">The sequence shown here is derived from an EMBL/GenBank/DDBJ whole genome shotgun (WGS) entry which is preliminary data.</text>
</comment>
<dbReference type="GO" id="GO:0016787">
    <property type="term" value="F:hydrolase activity"/>
    <property type="evidence" value="ECO:0007669"/>
    <property type="project" value="UniProtKB-KW"/>
</dbReference>
<reference evidence="6 7" key="1">
    <citation type="submission" date="2018-07" db="EMBL/GenBank/DDBJ databases">
        <title>Genomic and Epidemiologic Investigation of an Indolent Hospital Outbreak.</title>
        <authorList>
            <person name="Johnson R.C."/>
            <person name="Deming C."/>
            <person name="Conlan S."/>
            <person name="Zellmer C.J."/>
            <person name="Michelin A.V."/>
            <person name="Lee-Lin S."/>
            <person name="Thomas P.J."/>
            <person name="Park M."/>
            <person name="Weingarten R.A."/>
            <person name="Less J."/>
            <person name="Dekker J.P."/>
            <person name="Frank K.M."/>
            <person name="Musser K.A."/>
            <person name="Mcquiston J.R."/>
            <person name="Henderson D.K."/>
            <person name="Lau A.F."/>
            <person name="Palmore T.N."/>
            <person name="Segre J.A."/>
        </authorList>
    </citation>
    <scope>NUCLEOTIDE SEQUENCE [LARGE SCALE GENOMIC DNA]</scope>
    <source>
        <strain evidence="6 7">SK-CDC1_0717</strain>
    </source>
</reference>
<keyword evidence="3" id="KW-0347">Helicase</keyword>
<evidence type="ECO:0000256" key="4">
    <source>
        <dbReference type="ARBA" id="ARBA00022840"/>
    </source>
</evidence>
<sequence>MPNLLDVAIHLFNLGYIPLRVEPDSKAPKMAGWSSIRPNLADIERMFARDCNIGIRMGDLREDGSCLAAIDVDLENAELLRAVERAIGCPVPVKKGKKGATFILRLSEQVSTHKIHWYQDGGKEVAIDLLCKGSQTVIPPSVHPETRLPYRWIAGPMLTELAYDQLPVLSPTVIDELKGFCKDADDPIYRLNDMEWHGVGGGGDTHDTCLAAVASMVARGWPDEDIHRRIGRAKLEACEAAGSSYDWPQAQRVIQEWIDSARAKFGGDSPKPRKLSHGAIAEAFLKETRPHIRYDWDKRQWYMFAGLRWEADRAPLVRHAIEQYLPVPLRFRATIDGVEKSLRDRPELYADSSDWDRDPHLLNTPAGTIDLRDGSIRPASPADMITRCTTVGPDDDFQESLWVQKLHEWHGDDEKELEYHQLLAGYLCSGEMKEHCLPLWIGPGGDGKSVITGAYADVLGSYAGVATDSAFQDTRHSQHSEELAMLCGYRLVRVAEISGLWREDRIKQITGGESLTASFKHAHLFTFTPTFKLLVTANEAPRLRSVGRDMARRFHVYKFSRTIAQIDTALSAKLRAERSRILGWMVEGARRYYAEGLPRSPSVEASTNEYFLDNDTIKQWLEQCAELGVDHRTSQRGAYESYKTFMEGHGYRHIPTRTMFQNRLVGMGITKKNAVVVPGKDPVPALIGLRLTEGEAPQF</sequence>
<dbReference type="AlphaFoldDB" id="A0A430G687"/>
<protein>
    <recommendedName>
        <fullName evidence="5">SF3 helicase domain-containing protein</fullName>
    </recommendedName>
</protein>
<evidence type="ECO:0000256" key="1">
    <source>
        <dbReference type="ARBA" id="ARBA00022741"/>
    </source>
</evidence>
<accession>A0A430G687</accession>
<dbReference type="PANTHER" id="PTHR35372:SF2">
    <property type="entry name" value="SF3 HELICASE DOMAIN-CONTAINING PROTEIN"/>
    <property type="match status" value="1"/>
</dbReference>
<dbReference type="Pfam" id="PF03288">
    <property type="entry name" value="Pox_D5"/>
    <property type="match status" value="1"/>
</dbReference>
<feature type="domain" description="SF3 helicase" evidence="5">
    <location>
        <begin position="392"/>
        <end position="572"/>
    </location>
</feature>
<dbReference type="InterPro" id="IPR006500">
    <property type="entry name" value="Helicase_put_C_phage/plasmid"/>
</dbReference>
<dbReference type="InterPro" id="IPR027417">
    <property type="entry name" value="P-loop_NTPase"/>
</dbReference>
<dbReference type="InterPro" id="IPR004968">
    <property type="entry name" value="DNA_primase/NTPase_C"/>
</dbReference>
<proteinExistence type="predicted"/>
<dbReference type="InterPro" id="IPR045455">
    <property type="entry name" value="NrS-1_pol-like_helicase"/>
</dbReference>
<dbReference type="NCBIfam" id="TIGR01613">
    <property type="entry name" value="primase_Cterm"/>
    <property type="match status" value="1"/>
</dbReference>
<dbReference type="PROSITE" id="PS51206">
    <property type="entry name" value="SF3_HELICASE_1"/>
    <property type="match status" value="1"/>
</dbReference>
<keyword evidence="1" id="KW-0547">Nucleotide-binding</keyword>
<dbReference type="Proteomes" id="UP000287746">
    <property type="component" value="Unassembled WGS sequence"/>
</dbReference>
<dbReference type="EMBL" id="QQYZ01000004">
    <property type="protein sequence ID" value="RSY88061.1"/>
    <property type="molecule type" value="Genomic_DNA"/>
</dbReference>
<evidence type="ECO:0000259" key="5">
    <source>
        <dbReference type="PROSITE" id="PS51206"/>
    </source>
</evidence>
<dbReference type="SMART" id="SM00943">
    <property type="entry name" value="Prim-Pol"/>
    <property type="match status" value="1"/>
</dbReference>
<evidence type="ECO:0000313" key="6">
    <source>
        <dbReference type="EMBL" id="RSY88061.1"/>
    </source>
</evidence>
<keyword evidence="2" id="KW-0378">Hydrolase</keyword>
<gene>
    <name evidence="6" type="ORF">DAH66_06280</name>
</gene>
<dbReference type="InterPro" id="IPR051620">
    <property type="entry name" value="ORF904-like_C"/>
</dbReference>
<dbReference type="GO" id="GO:0004386">
    <property type="term" value="F:helicase activity"/>
    <property type="evidence" value="ECO:0007669"/>
    <property type="project" value="UniProtKB-KW"/>
</dbReference>
<dbReference type="Pfam" id="PF08706">
    <property type="entry name" value="D5_N"/>
    <property type="match status" value="1"/>
</dbReference>
<organism evidence="6 7">
    <name type="scientific">Sphingomonas koreensis</name>
    <dbReference type="NCBI Taxonomy" id="93064"/>
    <lineage>
        <taxon>Bacteria</taxon>
        <taxon>Pseudomonadati</taxon>
        <taxon>Pseudomonadota</taxon>
        <taxon>Alphaproteobacteria</taxon>
        <taxon>Sphingomonadales</taxon>
        <taxon>Sphingomonadaceae</taxon>
        <taxon>Sphingomonas</taxon>
    </lineage>
</organism>
<name>A0A430G687_9SPHN</name>
<dbReference type="InterPro" id="IPR015330">
    <property type="entry name" value="DNA_primase/pol_bifunc_N"/>
</dbReference>
<dbReference type="SUPFAM" id="SSF52540">
    <property type="entry name" value="P-loop containing nucleoside triphosphate hydrolases"/>
    <property type="match status" value="1"/>
</dbReference>
<evidence type="ECO:0000313" key="7">
    <source>
        <dbReference type="Proteomes" id="UP000287746"/>
    </source>
</evidence>
<dbReference type="Gene3D" id="3.40.50.300">
    <property type="entry name" value="P-loop containing nucleotide triphosphate hydrolases"/>
    <property type="match status" value="1"/>
</dbReference>
<dbReference type="Pfam" id="PF09250">
    <property type="entry name" value="Prim-Pol"/>
    <property type="match status" value="1"/>
</dbReference>
<dbReference type="Pfam" id="PF19263">
    <property type="entry name" value="DUF5906"/>
    <property type="match status" value="1"/>
</dbReference>
<dbReference type="InterPro" id="IPR014818">
    <property type="entry name" value="Phage/plasmid_primase_P4_C"/>
</dbReference>
<dbReference type="RefSeq" id="WP_126003939.1">
    <property type="nucleotide sequence ID" value="NZ_QQYZ01000004.1"/>
</dbReference>
<keyword evidence="4" id="KW-0067">ATP-binding</keyword>